<evidence type="ECO:0000313" key="1">
    <source>
        <dbReference type="EMBL" id="STX51282.1"/>
    </source>
</evidence>
<keyword evidence="2" id="KW-1185">Reference proteome</keyword>
<reference evidence="1 2" key="1">
    <citation type="submission" date="2018-06" db="EMBL/GenBank/DDBJ databases">
        <authorList>
            <consortium name="Pathogen Informatics"/>
            <person name="Doyle S."/>
        </authorList>
    </citation>
    <scope>NUCLEOTIDE SEQUENCE [LARGE SCALE GENOMIC DNA]</scope>
    <source>
        <strain evidence="1 2">NCTC13316</strain>
    </source>
</reference>
<evidence type="ECO:0000313" key="2">
    <source>
        <dbReference type="Proteomes" id="UP000254794"/>
    </source>
</evidence>
<gene>
    <name evidence="1" type="ORF">NCTC13316_01377</name>
</gene>
<accession>A0A378JSZ4</accession>
<dbReference type="AlphaFoldDB" id="A0A378JSZ4"/>
<dbReference type="EMBL" id="UGOD01000001">
    <property type="protein sequence ID" value="STX51282.1"/>
    <property type="molecule type" value="Genomic_DNA"/>
</dbReference>
<dbReference type="Proteomes" id="UP000254794">
    <property type="component" value="Unassembled WGS sequence"/>
</dbReference>
<name>A0A378JSZ4_9GAMM</name>
<protein>
    <submittedName>
        <fullName evidence="1">Uncharacterized protein</fullName>
    </submittedName>
</protein>
<proteinExistence type="predicted"/>
<organism evidence="1 2">
    <name type="scientific">Legionella busanensis</name>
    <dbReference type="NCBI Taxonomy" id="190655"/>
    <lineage>
        <taxon>Bacteria</taxon>
        <taxon>Pseudomonadati</taxon>
        <taxon>Pseudomonadota</taxon>
        <taxon>Gammaproteobacteria</taxon>
        <taxon>Legionellales</taxon>
        <taxon>Legionellaceae</taxon>
        <taxon>Legionella</taxon>
    </lineage>
</organism>
<sequence length="45" mass="5224">MEKPIFCSIFRLKKIIVLYKDILTLSLIQPVLTEADSLTLEIMNE</sequence>